<gene>
    <name evidence="1" type="ORF">GNP95_18520</name>
    <name evidence="2" type="ORF">QNH46_01430</name>
</gene>
<dbReference type="OrthoDB" id="27442at2"/>
<dbReference type="EMBL" id="CP126084">
    <property type="protein sequence ID" value="WHX49382.1"/>
    <property type="molecule type" value="Genomic_DNA"/>
</dbReference>
<reference evidence="1 3" key="1">
    <citation type="submission" date="2019-11" db="EMBL/GenBank/DDBJ databases">
        <title>Draft genome sequences of five Paenibacillus species of dairy origin.</title>
        <authorList>
            <person name="Olajide A.M."/>
            <person name="Chen S."/>
            <person name="Lapointe G."/>
        </authorList>
    </citation>
    <scope>NUCLEOTIDE SEQUENCE [LARGE SCALE GENOMIC DNA]</scope>
    <source>
        <strain evidence="1 3">12CR55</strain>
    </source>
</reference>
<dbReference type="Proteomes" id="UP001177943">
    <property type="component" value="Chromosome"/>
</dbReference>
<dbReference type="EMBL" id="WNZW01000009">
    <property type="protein sequence ID" value="MUG46972.1"/>
    <property type="molecule type" value="Genomic_DNA"/>
</dbReference>
<protein>
    <recommendedName>
        <fullName evidence="4">Peptidase C39-like domain-containing protein</fullName>
    </recommendedName>
</protein>
<dbReference type="KEGG" id="pwn:QNH46_01430"/>
<dbReference type="RefSeq" id="WP_155612361.1">
    <property type="nucleotide sequence ID" value="NZ_CP126084.1"/>
</dbReference>
<accession>A0A7X2Z3R3</accession>
<name>A0A7X2Z3R3_9BACL</name>
<dbReference type="AlphaFoldDB" id="A0A7X2Z3R3"/>
<reference evidence="2" key="2">
    <citation type="submission" date="2023-05" db="EMBL/GenBank/DDBJ databases">
        <title>Comparative genomics of Bacillaceae isolates and their secondary metabolite potential.</title>
        <authorList>
            <person name="Song L."/>
            <person name="Nielsen L.J."/>
            <person name="Mohite O."/>
            <person name="Xu X."/>
            <person name="Weber T."/>
            <person name="Kovacs A.T."/>
        </authorList>
    </citation>
    <scope>NUCLEOTIDE SEQUENCE</scope>
    <source>
        <strain evidence="2">B2_4</strain>
    </source>
</reference>
<evidence type="ECO:0008006" key="4">
    <source>
        <dbReference type="Google" id="ProtNLM"/>
    </source>
</evidence>
<evidence type="ECO:0000313" key="2">
    <source>
        <dbReference type="EMBL" id="WHX49382.1"/>
    </source>
</evidence>
<evidence type="ECO:0000313" key="1">
    <source>
        <dbReference type="EMBL" id="MUG46972.1"/>
    </source>
</evidence>
<evidence type="ECO:0000313" key="3">
    <source>
        <dbReference type="Proteomes" id="UP000447876"/>
    </source>
</evidence>
<proteinExistence type="predicted"/>
<sequence>MCVAALLQIIIKNEFNRDINQQIIADFFGINLPIDQKDNSNLVTSNMEYVEDDNKLGIIIKDNSINQFFQEYKIPMIEDYLPIYEIDDMVYETQLNQLASEDVYVICGYDYDFLHHREATGVGHVSIITDYNPQTNIVTIYDPGPKNPGYKSVIDYDLYRSIKIKKDGFWIIKRKK</sequence>
<organism evidence="1 3">
    <name type="scientific">Paenibacillus woosongensis</name>
    <dbReference type="NCBI Taxonomy" id="307580"/>
    <lineage>
        <taxon>Bacteria</taxon>
        <taxon>Bacillati</taxon>
        <taxon>Bacillota</taxon>
        <taxon>Bacilli</taxon>
        <taxon>Bacillales</taxon>
        <taxon>Paenibacillaceae</taxon>
        <taxon>Paenibacillus</taxon>
    </lineage>
</organism>
<dbReference type="Proteomes" id="UP000447876">
    <property type="component" value="Unassembled WGS sequence"/>
</dbReference>
<dbReference type="InterPro" id="IPR038765">
    <property type="entry name" value="Papain-like_cys_pep_sf"/>
</dbReference>
<dbReference type="SUPFAM" id="SSF54001">
    <property type="entry name" value="Cysteine proteinases"/>
    <property type="match status" value="1"/>
</dbReference>